<protein>
    <recommendedName>
        <fullName evidence="3">PorV/PorQ family protein</fullName>
    </recommendedName>
</protein>
<keyword evidence="1" id="KW-0812">Transmembrane</keyword>
<name>A0A382ABJ5_9ZZZZ</name>
<proteinExistence type="predicted"/>
<organism evidence="2">
    <name type="scientific">marine metagenome</name>
    <dbReference type="NCBI Taxonomy" id="408172"/>
    <lineage>
        <taxon>unclassified sequences</taxon>
        <taxon>metagenomes</taxon>
        <taxon>ecological metagenomes</taxon>
    </lineage>
</organism>
<evidence type="ECO:0000313" key="2">
    <source>
        <dbReference type="EMBL" id="SVA98452.1"/>
    </source>
</evidence>
<dbReference type="EMBL" id="UINC01024569">
    <property type="protein sequence ID" value="SVA98452.1"/>
    <property type="molecule type" value="Genomic_DNA"/>
</dbReference>
<reference evidence="2" key="1">
    <citation type="submission" date="2018-05" db="EMBL/GenBank/DDBJ databases">
        <authorList>
            <person name="Lanie J.A."/>
            <person name="Ng W.-L."/>
            <person name="Kazmierczak K.M."/>
            <person name="Andrzejewski T.M."/>
            <person name="Davidsen T.M."/>
            <person name="Wayne K.J."/>
            <person name="Tettelin H."/>
            <person name="Glass J.I."/>
            <person name="Rusch D."/>
            <person name="Podicherti R."/>
            <person name="Tsui H.-C.T."/>
            <person name="Winkler M.E."/>
        </authorList>
    </citation>
    <scope>NUCLEOTIDE SEQUENCE</scope>
</reference>
<sequence>MAIQLKTDTNRCSFMFLVFCFFFLSVFLDAAFENVGLSARPMGMGGSYTALAKGTNAIVWNPAGLVGLSRPELGLNYYEIHGLVNYSFISLTIPIQSDRGIGFALLSSSDLEELYQELVFDISIAQKIWKTFQIGLNCEFLSSSASIGEIQVGSGRGIALDIGARYTMLKNQVAIGLNLPSLISRVNYSRRKLKNAEAKSYHEVLNRGLSIGMAIKFGLLSEKMSGGTLAIDYANGAPLIGLEYLVQNANIQLGYRFTDGITRGPTMGFGYQLNSFRVDYAYINGKYSTSTSVFSVTICDLRF</sequence>
<dbReference type="SUPFAM" id="SSF56935">
    <property type="entry name" value="Porins"/>
    <property type="match status" value="1"/>
</dbReference>
<keyword evidence="1" id="KW-1133">Transmembrane helix</keyword>
<dbReference type="Gene3D" id="2.40.160.60">
    <property type="entry name" value="Outer membrane protein transport protein (OMPP1/FadL/TodX)"/>
    <property type="match status" value="1"/>
</dbReference>
<dbReference type="AlphaFoldDB" id="A0A382ABJ5"/>
<accession>A0A382ABJ5</accession>
<feature type="transmembrane region" description="Helical" evidence="1">
    <location>
        <begin position="12"/>
        <end position="32"/>
    </location>
</feature>
<keyword evidence="1" id="KW-0472">Membrane</keyword>
<evidence type="ECO:0000256" key="1">
    <source>
        <dbReference type="SAM" id="Phobius"/>
    </source>
</evidence>
<evidence type="ECO:0008006" key="3">
    <source>
        <dbReference type="Google" id="ProtNLM"/>
    </source>
</evidence>
<gene>
    <name evidence="2" type="ORF">METZ01_LOCUS151306</name>
</gene>